<gene>
    <name evidence="2" type="primary">LOC130509951</name>
</gene>
<dbReference type="SUPFAM" id="SSF56219">
    <property type="entry name" value="DNase I-like"/>
    <property type="match status" value="1"/>
</dbReference>
<reference evidence="2" key="2">
    <citation type="submission" date="2025-08" db="UniProtKB">
        <authorList>
            <consortium name="RefSeq"/>
        </authorList>
    </citation>
    <scope>IDENTIFICATION</scope>
    <source>
        <tissue evidence="2">Leaf</tissue>
    </source>
</reference>
<protein>
    <submittedName>
        <fullName evidence="2">Uncharacterized protein LOC130509951</fullName>
    </submittedName>
</protein>
<proteinExistence type="predicted"/>
<sequence>MALRCNLSDMGYQGPKYTWCNKREEGIICKKLDRVLWNDSAMQKLHGAYSVFEAGGFSDHLRCKIQFLPQKEKIRRPFKYVNTLGKLEAFLPMVKEYWETSPSLFHSTSAMFRFAKKLKNLKPSIRELGREKLGNLTRKAKEAHELLCEKQKRAKLHWLEVGDHNNKTFHNAIKTTQAQNTIREIRCVNGSKATKQDDIKVEAVQCFSEFLNRSPEDYCGASTDELKELLKFRCTEDDCRVLEADVTAEKIRDVIFAMPSNKSPGPDGFPSEFFKTAWSILCPDFRVVVQSVFRYGFLPKGINSTILALVPKNMDSLEMRDFRPIACCNLLYKVVSKIIANRLRMILPRLVSENQSAFIKGRLLLTFAILVCPVHECTKASVEGVLSVFESFTSWSGLSISIEKSTVYMAGVEAEEKGRILMNFPFAEGVLPVRYLGLPLMTQAMRRQDYMSLVEKVRGKISTWTCKFLSYARRLQLICAVLMSIVNFWAAVFRLPSKCLKEIESICASFLWSGPQLKVGGAKIAWVGTCKPKLEGGL</sequence>
<name>A0A9W3DEL3_RAPSA</name>
<dbReference type="PANTHER" id="PTHR33116">
    <property type="entry name" value="REVERSE TRANSCRIPTASE ZINC-BINDING DOMAIN-CONTAINING PROTEIN-RELATED-RELATED"/>
    <property type="match status" value="1"/>
</dbReference>
<dbReference type="GeneID" id="130509951"/>
<reference evidence="1" key="1">
    <citation type="journal article" date="2019" name="Database">
        <title>The radish genome database (RadishGD): an integrated information resource for radish genomics.</title>
        <authorList>
            <person name="Yu H.J."/>
            <person name="Baek S."/>
            <person name="Lee Y.J."/>
            <person name="Cho A."/>
            <person name="Mun J.H."/>
        </authorList>
    </citation>
    <scope>NUCLEOTIDE SEQUENCE [LARGE SCALE GENOMIC DNA]</scope>
    <source>
        <strain evidence="1">cv. WK10039</strain>
    </source>
</reference>
<dbReference type="OrthoDB" id="1111338at2759"/>
<dbReference type="PANTHER" id="PTHR33116:SF84">
    <property type="entry name" value="RNA-DIRECTED DNA POLYMERASE"/>
    <property type="match status" value="1"/>
</dbReference>
<dbReference type="KEGG" id="rsz:130509951"/>
<dbReference type="AlphaFoldDB" id="A0A9W3DEL3"/>
<dbReference type="Proteomes" id="UP000504610">
    <property type="component" value="Chromosome 3"/>
</dbReference>
<dbReference type="RefSeq" id="XP_056862259.1">
    <property type="nucleotide sequence ID" value="XM_057006279.1"/>
</dbReference>
<evidence type="ECO:0000313" key="2">
    <source>
        <dbReference type="RefSeq" id="XP_056862259.1"/>
    </source>
</evidence>
<keyword evidence="1" id="KW-1185">Reference proteome</keyword>
<organism evidence="1 2">
    <name type="scientific">Raphanus sativus</name>
    <name type="common">Radish</name>
    <name type="synonym">Raphanus raphanistrum var. sativus</name>
    <dbReference type="NCBI Taxonomy" id="3726"/>
    <lineage>
        <taxon>Eukaryota</taxon>
        <taxon>Viridiplantae</taxon>
        <taxon>Streptophyta</taxon>
        <taxon>Embryophyta</taxon>
        <taxon>Tracheophyta</taxon>
        <taxon>Spermatophyta</taxon>
        <taxon>Magnoliopsida</taxon>
        <taxon>eudicotyledons</taxon>
        <taxon>Gunneridae</taxon>
        <taxon>Pentapetalae</taxon>
        <taxon>rosids</taxon>
        <taxon>malvids</taxon>
        <taxon>Brassicales</taxon>
        <taxon>Brassicaceae</taxon>
        <taxon>Brassiceae</taxon>
        <taxon>Raphanus</taxon>
    </lineage>
</organism>
<evidence type="ECO:0000313" key="1">
    <source>
        <dbReference type="Proteomes" id="UP000504610"/>
    </source>
</evidence>
<dbReference type="InterPro" id="IPR036691">
    <property type="entry name" value="Endo/exonu/phosph_ase_sf"/>
</dbReference>
<accession>A0A9W3DEL3</accession>